<dbReference type="OrthoDB" id="1886212at2"/>
<evidence type="ECO:0000313" key="2">
    <source>
        <dbReference type="EMBL" id="ACL70667.1"/>
    </source>
</evidence>
<dbReference type="Gene3D" id="3.40.430.10">
    <property type="entry name" value="Dihydrofolate Reductase, subunit A"/>
    <property type="match status" value="1"/>
</dbReference>
<evidence type="ECO:0000313" key="3">
    <source>
        <dbReference type="Proteomes" id="UP000000719"/>
    </source>
</evidence>
<gene>
    <name evidence="2" type="ordered locus">Hore_19200</name>
</gene>
<dbReference type="KEGG" id="hor:Hore_19200"/>
<dbReference type="SUPFAM" id="SSF53597">
    <property type="entry name" value="Dihydrofolate reductase-like"/>
    <property type="match status" value="1"/>
</dbReference>
<dbReference type="HOGENOM" id="CLU_876343_0_0_9"/>
<proteinExistence type="predicted"/>
<sequence length="321" mass="36043">MSLVKIPFDRDKIKLSRVYESDSLKEFEVKGLPSDKVNYVYGELKFDRIPDDRPLTLASFVTSLDGKIAFEDAPEGPFIAQKNFLDPDGAGADFWVLNMLRANCDGILVGAGTMQEEADMTAHVFDQELEDARVEAGLDEVPLNIVASLDGRDIPFDHKLFKAPEVPVAIFTSPSGMEWVKENFKEPVEIIGPYNSLEEIDKEEVTRGFKALGEKVPVIVTGSKQTTNSEVFLKVLRLAGIEKLLVESPTYTHHLIKNKLLDEMFLNYSCIYIGGKALCLGNREESFTSKDHPHSEVLSIHAHSSHFFYFRHKLLYGIKGE</sequence>
<dbReference type="InterPro" id="IPR002734">
    <property type="entry name" value="RibDG_C"/>
</dbReference>
<reference evidence="2 3" key="1">
    <citation type="journal article" date="2009" name="PLoS ONE">
        <title>Genome analysis of the anaerobic thermohalophilic bacterium Halothermothrix orenii.</title>
        <authorList>
            <person name="Mavromatis K."/>
            <person name="Ivanova N."/>
            <person name="Anderson I."/>
            <person name="Lykidis A."/>
            <person name="Hooper S.D."/>
            <person name="Sun H."/>
            <person name="Kunin V."/>
            <person name="Lapidus A."/>
            <person name="Hugenholtz P."/>
            <person name="Patel B."/>
            <person name="Kyrpides N.C."/>
        </authorList>
    </citation>
    <scope>NUCLEOTIDE SEQUENCE [LARGE SCALE GENOMIC DNA]</scope>
    <source>
        <strain evidence="3">H 168 / OCM 544 / DSM 9562</strain>
    </source>
</reference>
<keyword evidence="3" id="KW-1185">Reference proteome</keyword>
<dbReference type="eggNOG" id="COG1985">
    <property type="taxonomic scope" value="Bacteria"/>
</dbReference>
<organism evidence="2 3">
    <name type="scientific">Halothermothrix orenii (strain H 168 / OCM 544 / DSM 9562)</name>
    <dbReference type="NCBI Taxonomy" id="373903"/>
    <lineage>
        <taxon>Bacteria</taxon>
        <taxon>Bacillati</taxon>
        <taxon>Bacillota</taxon>
        <taxon>Clostridia</taxon>
        <taxon>Halanaerobiales</taxon>
        <taxon>Halothermotrichaceae</taxon>
        <taxon>Halothermothrix</taxon>
    </lineage>
</organism>
<dbReference type="GO" id="GO:0009231">
    <property type="term" value="P:riboflavin biosynthetic process"/>
    <property type="evidence" value="ECO:0007669"/>
    <property type="project" value="InterPro"/>
</dbReference>
<dbReference type="InterPro" id="IPR024072">
    <property type="entry name" value="DHFR-like_dom_sf"/>
</dbReference>
<dbReference type="Pfam" id="PF01872">
    <property type="entry name" value="RibD_C"/>
    <property type="match status" value="1"/>
</dbReference>
<dbReference type="Proteomes" id="UP000000719">
    <property type="component" value="Chromosome"/>
</dbReference>
<dbReference type="RefSeq" id="WP_015923636.1">
    <property type="nucleotide sequence ID" value="NC_011899.1"/>
</dbReference>
<protein>
    <submittedName>
        <fullName evidence="2">Pyrimidine reductase, riboflavin biosynthesis</fullName>
    </submittedName>
</protein>
<dbReference type="EMBL" id="CP001098">
    <property type="protein sequence ID" value="ACL70667.1"/>
    <property type="molecule type" value="Genomic_DNA"/>
</dbReference>
<dbReference type="GO" id="GO:0008703">
    <property type="term" value="F:5-amino-6-(5-phosphoribosylamino)uracil reductase activity"/>
    <property type="evidence" value="ECO:0007669"/>
    <property type="project" value="InterPro"/>
</dbReference>
<name>B8CZE8_HALOH</name>
<feature type="domain" description="Bacterial bifunctional deaminase-reductase C-terminal" evidence="1">
    <location>
        <begin position="58"/>
        <end position="279"/>
    </location>
</feature>
<evidence type="ECO:0000259" key="1">
    <source>
        <dbReference type="Pfam" id="PF01872"/>
    </source>
</evidence>
<dbReference type="STRING" id="373903.Hore_19200"/>
<dbReference type="AlphaFoldDB" id="B8CZE8"/>
<accession>B8CZE8</accession>